<dbReference type="PANTHER" id="PTHR20997:SF2">
    <property type="entry name" value="EG:BACR42I17.2 PROTEIN-RELATED"/>
    <property type="match status" value="1"/>
</dbReference>
<keyword evidence="4" id="KW-1185">Reference proteome</keyword>
<organism evidence="3 4">
    <name type="scientific">Plutella xylostella</name>
    <name type="common">Diamondback moth</name>
    <name type="synonym">Plutella maculipennis</name>
    <dbReference type="NCBI Taxonomy" id="51655"/>
    <lineage>
        <taxon>Eukaryota</taxon>
        <taxon>Metazoa</taxon>
        <taxon>Ecdysozoa</taxon>
        <taxon>Arthropoda</taxon>
        <taxon>Hexapoda</taxon>
        <taxon>Insecta</taxon>
        <taxon>Pterygota</taxon>
        <taxon>Neoptera</taxon>
        <taxon>Endopterygota</taxon>
        <taxon>Lepidoptera</taxon>
        <taxon>Glossata</taxon>
        <taxon>Ditrysia</taxon>
        <taxon>Yponomeutoidea</taxon>
        <taxon>Plutellidae</taxon>
        <taxon>Plutella</taxon>
    </lineage>
</organism>
<accession>A0A8S4G1H6</accession>
<dbReference type="EMBL" id="CAJHNJ030000053">
    <property type="protein sequence ID" value="CAG9132782.1"/>
    <property type="molecule type" value="Genomic_DNA"/>
</dbReference>
<sequence>MALKFFIVSVLLIGTAVCQTDESLSGAMDSLPPELQGKVDKGQVEELKNKTTRVFKEKCEKNGGPDAFSNVENAAKDFMTCINGLVDRAVLEKEIEDAKPEGKVDEVFKKYCDKTPSFEGCFKNVTEAAKPCFTADEGKHLKTVYNITEQLAQFVCFKGGDRIALFIAEGGPDCFKSKQEDIQNCFNETMGSDVKFDPNELSVDSIPTIAFDEKECKQLSQLQKCVVATLETCEQPTSANIVESLFKFARKATPCVKFPEHGEKNKNGRRADPSEQKPGSASGLSIATVTILTSVIAAYLM</sequence>
<protein>
    <submittedName>
        <fullName evidence="3">(diamondback moth) hypothetical protein</fullName>
    </submittedName>
</protein>
<feature type="chain" id="PRO_5035842958" evidence="2">
    <location>
        <begin position="19"/>
        <end position="301"/>
    </location>
</feature>
<evidence type="ECO:0000313" key="3">
    <source>
        <dbReference type="EMBL" id="CAG9132782.1"/>
    </source>
</evidence>
<dbReference type="Pfam" id="PF07165">
    <property type="entry name" value="DUF1397"/>
    <property type="match status" value="1"/>
</dbReference>
<keyword evidence="2" id="KW-0732">Signal</keyword>
<gene>
    <name evidence="3" type="ORF">PLXY2_LOCUS11052</name>
</gene>
<comment type="caution">
    <text evidence="3">The sequence shown here is derived from an EMBL/GenBank/DDBJ whole genome shotgun (WGS) entry which is preliminary data.</text>
</comment>
<evidence type="ECO:0000256" key="1">
    <source>
        <dbReference type="SAM" id="MobiDB-lite"/>
    </source>
</evidence>
<feature type="compositionally biased region" description="Basic and acidic residues" evidence="1">
    <location>
        <begin position="259"/>
        <end position="275"/>
    </location>
</feature>
<evidence type="ECO:0000256" key="2">
    <source>
        <dbReference type="SAM" id="SignalP"/>
    </source>
</evidence>
<dbReference type="PANTHER" id="PTHR20997">
    <property type="entry name" value="EG:BACR42I17.2 PROTEIN-RELATED"/>
    <property type="match status" value="1"/>
</dbReference>
<reference evidence="3" key="1">
    <citation type="submission" date="2020-11" db="EMBL/GenBank/DDBJ databases">
        <authorList>
            <person name="Whiteford S."/>
        </authorList>
    </citation>
    <scope>NUCLEOTIDE SEQUENCE</scope>
</reference>
<dbReference type="AlphaFoldDB" id="A0A8S4G1H6"/>
<dbReference type="Proteomes" id="UP000653454">
    <property type="component" value="Unassembled WGS sequence"/>
</dbReference>
<proteinExistence type="predicted"/>
<evidence type="ECO:0000313" key="4">
    <source>
        <dbReference type="Proteomes" id="UP000653454"/>
    </source>
</evidence>
<dbReference type="InterPro" id="IPR009832">
    <property type="entry name" value="DUF1397"/>
</dbReference>
<name>A0A8S4G1H6_PLUXY</name>
<feature type="signal peptide" evidence="2">
    <location>
        <begin position="1"/>
        <end position="18"/>
    </location>
</feature>
<feature type="region of interest" description="Disordered" evidence="1">
    <location>
        <begin position="259"/>
        <end position="281"/>
    </location>
</feature>